<name>A0A9X7W267_9BACL</name>
<protein>
    <recommendedName>
        <fullName evidence="4">Photosynthesis system II assembly factor Ycf48/Hcf136-like domain-containing protein</fullName>
    </recommendedName>
</protein>
<dbReference type="InterPro" id="IPR036278">
    <property type="entry name" value="Sialidase_sf"/>
</dbReference>
<feature type="compositionally biased region" description="Polar residues" evidence="1">
    <location>
        <begin position="57"/>
        <end position="72"/>
    </location>
</feature>
<evidence type="ECO:0000313" key="3">
    <source>
        <dbReference type="Proteomes" id="UP000663505"/>
    </source>
</evidence>
<dbReference type="EMBL" id="CP071182">
    <property type="protein sequence ID" value="QSO49393.1"/>
    <property type="molecule type" value="Genomic_DNA"/>
</dbReference>
<dbReference type="SUPFAM" id="SSF110296">
    <property type="entry name" value="Oligoxyloglucan reducing end-specific cellobiohydrolase"/>
    <property type="match status" value="2"/>
</dbReference>
<sequence>MTRQKGKHPHGNKRKLGLTRLLLTVAVVPSLFVLAGCGTKAGPQNAEGNRAPGTVIHNGSSSVAPSNGTAVNSTTSTTPSTTAIGQNSTNQSSDTTPQSAFVPHFSSVDMVTPTAGWASGQIAGDIALWRSRYGGVVWARVPLPFVKSVNNGTGFAMSVYGAHQLLVANVTATGVQTYETTDGGKSWLKLGQVNTTDTMISYFHFINPTDGWMVTDNGVAAHESIYHLFQTTDGGKIWHIIAKTNNQNPFASGSIPGYGEAVFSFEADGTGWMTGQGFLSGKGFLMRSSDGGKSWTTIRVPVPSADVSTLVTTSKPIYSNGMTAIVVQYQGQNRNTTVILRINGQGQVVSTSSPLITNTPVMTNFASPLDGWATTAPWQPNHPQLYRTTNGGQTWEAMPVNDQMLMTNPRMHFITPTVGFAFAANQDTGSPVIWRTRDGGQTWQRLMMKIYATGGPASPNQNSSPPPPQFTPGSIDFVSDSVGYLIGNYGNGQTEEGRVYKTTDAGKHWTEIYHTGVGIAAIDALGNDVWISVGAQAGSTQGTLMFSRDGGKSFTRLASGGLTSIDFVSPNDGYAVQAGDMFNNKLLSTRDGGQIWKVQSLPIAKSTNGNVQAFAALGSPTSVSFADKLHGILLQTGEPGAGQQPKSVLDTDDGGASWAVVSSARMGGNSAHGQFQLGSGGYANGIDMVPGNPSIAYIWESRGPLIYTSNGGKSWEASSLTKPGELEATSVFMLNTKDGFVLIHDMGPSGSSFILEKTIDGLQSWQPVYQWQ</sequence>
<feature type="region of interest" description="Disordered" evidence="1">
    <location>
        <begin position="42"/>
        <end position="97"/>
    </location>
</feature>
<reference evidence="2 3" key="1">
    <citation type="submission" date="2021-02" db="EMBL/GenBank/DDBJ databases">
        <title>Alicyclobacillus curvatus sp. nov. and Alicyclobacillus mengziensis sp. nov., two acidophilic bacteria isolated from acid mine drainage.</title>
        <authorList>
            <person name="Huang Y."/>
        </authorList>
    </citation>
    <scope>NUCLEOTIDE SEQUENCE [LARGE SCALE GENOMIC DNA]</scope>
    <source>
        <strain evidence="2 3">S30H14</strain>
    </source>
</reference>
<dbReference type="RefSeq" id="WP_206658704.1">
    <property type="nucleotide sequence ID" value="NZ_CP071182.1"/>
</dbReference>
<evidence type="ECO:0008006" key="4">
    <source>
        <dbReference type="Google" id="ProtNLM"/>
    </source>
</evidence>
<dbReference type="AlphaFoldDB" id="A0A9X7W267"/>
<feature type="compositionally biased region" description="Low complexity" evidence="1">
    <location>
        <begin position="73"/>
        <end position="82"/>
    </location>
</feature>
<feature type="compositionally biased region" description="Polar residues" evidence="1">
    <location>
        <begin position="83"/>
        <end position="97"/>
    </location>
</feature>
<dbReference type="SUPFAM" id="SSF50939">
    <property type="entry name" value="Sialidases"/>
    <property type="match status" value="1"/>
</dbReference>
<dbReference type="PANTHER" id="PTHR47199:SF2">
    <property type="entry name" value="PHOTOSYSTEM II STABILITY_ASSEMBLY FACTOR HCF136, CHLOROPLASTIC"/>
    <property type="match status" value="1"/>
</dbReference>
<gene>
    <name evidence="2" type="ORF">JZ786_10985</name>
</gene>
<organism evidence="2 3">
    <name type="scientific">Alicyclobacillus mengziensis</name>
    <dbReference type="NCBI Taxonomy" id="2931921"/>
    <lineage>
        <taxon>Bacteria</taxon>
        <taxon>Bacillati</taxon>
        <taxon>Bacillota</taxon>
        <taxon>Bacilli</taxon>
        <taxon>Bacillales</taxon>
        <taxon>Alicyclobacillaceae</taxon>
        <taxon>Alicyclobacillus</taxon>
    </lineage>
</organism>
<proteinExistence type="predicted"/>
<dbReference type="CDD" id="cd15482">
    <property type="entry name" value="Sialidase_non-viral"/>
    <property type="match status" value="1"/>
</dbReference>
<dbReference type="Proteomes" id="UP000663505">
    <property type="component" value="Chromosome"/>
</dbReference>
<evidence type="ECO:0000313" key="2">
    <source>
        <dbReference type="EMBL" id="QSO49393.1"/>
    </source>
</evidence>
<dbReference type="Gene3D" id="2.130.10.10">
    <property type="entry name" value="YVTN repeat-like/Quinoprotein amine dehydrogenase"/>
    <property type="match status" value="4"/>
</dbReference>
<evidence type="ECO:0000256" key="1">
    <source>
        <dbReference type="SAM" id="MobiDB-lite"/>
    </source>
</evidence>
<dbReference type="KEGG" id="afx:JZ786_10985"/>
<dbReference type="PANTHER" id="PTHR47199">
    <property type="entry name" value="PHOTOSYSTEM II STABILITY/ASSEMBLY FACTOR HCF136, CHLOROPLASTIC"/>
    <property type="match status" value="1"/>
</dbReference>
<keyword evidence="3" id="KW-1185">Reference proteome</keyword>
<accession>A0A9X7W267</accession>
<dbReference type="InterPro" id="IPR015943">
    <property type="entry name" value="WD40/YVTN_repeat-like_dom_sf"/>
</dbReference>